<keyword evidence="9 12" id="KW-0812">Transmembrane</keyword>
<dbReference type="InterPro" id="IPR001173">
    <property type="entry name" value="Glyco_trans_2-like"/>
</dbReference>
<dbReference type="GO" id="GO:0016758">
    <property type="term" value="F:hexosyltransferase activity"/>
    <property type="evidence" value="ECO:0007669"/>
    <property type="project" value="TreeGrafter"/>
</dbReference>
<dbReference type="PANTHER" id="PTHR43867">
    <property type="entry name" value="CELLULOSE SYNTHASE CATALYTIC SUBUNIT A [UDP-FORMING]"/>
    <property type="match status" value="1"/>
</dbReference>
<keyword evidence="11 12" id="KW-0472">Membrane</keyword>
<feature type="transmembrane region" description="Helical" evidence="12">
    <location>
        <begin position="53"/>
        <end position="75"/>
    </location>
</feature>
<feature type="transmembrane region" description="Helical" evidence="12">
    <location>
        <begin position="544"/>
        <end position="569"/>
    </location>
</feature>
<dbReference type="EMBL" id="VTWH01000001">
    <property type="protein sequence ID" value="KAA0971736.1"/>
    <property type="molecule type" value="Genomic_DNA"/>
</dbReference>
<evidence type="ECO:0000256" key="5">
    <source>
        <dbReference type="ARBA" id="ARBA00022475"/>
    </source>
</evidence>
<keyword evidence="8 14" id="KW-0808">Transferase</keyword>
<feature type="transmembrane region" description="Helical" evidence="12">
    <location>
        <begin position="482"/>
        <end position="508"/>
    </location>
</feature>
<accession>A0A5B0DZ72</accession>
<evidence type="ECO:0000259" key="13">
    <source>
        <dbReference type="Pfam" id="PF13632"/>
    </source>
</evidence>
<dbReference type="Pfam" id="PF13632">
    <property type="entry name" value="Glyco_trans_2_3"/>
    <property type="match status" value="1"/>
</dbReference>
<evidence type="ECO:0000256" key="2">
    <source>
        <dbReference type="ARBA" id="ARBA00005001"/>
    </source>
</evidence>
<evidence type="ECO:0000256" key="9">
    <source>
        <dbReference type="ARBA" id="ARBA00022692"/>
    </source>
</evidence>
<comment type="similarity">
    <text evidence="3">Belongs to the glycosyltransferase 2 family. OpgH subfamily.</text>
</comment>
<comment type="pathway">
    <text evidence="2">Glycan metabolism; osmoregulated periplasmic glucan (OPG) biosynthesis.</text>
</comment>
<dbReference type="AlphaFoldDB" id="A0A5B0DZ72"/>
<evidence type="ECO:0000256" key="4">
    <source>
        <dbReference type="ARBA" id="ARBA00020585"/>
    </source>
</evidence>
<reference evidence="14 15" key="1">
    <citation type="submission" date="2019-08" db="EMBL/GenBank/DDBJ databases">
        <title>Aureimonas fodiniaquatilis sp. nov., isolated from a coal mine wastewater.</title>
        <authorList>
            <person name="Kim W."/>
        </authorList>
    </citation>
    <scope>NUCLEOTIDE SEQUENCE [LARGE SCALE GENOMIC DNA]</scope>
    <source>
        <strain evidence="14 15">CAU 1482</strain>
    </source>
</reference>
<gene>
    <name evidence="14" type="primary">mdoH</name>
    <name evidence="14" type="ORF">FPY71_00970</name>
</gene>
<dbReference type="PANTHER" id="PTHR43867:SF5">
    <property type="entry name" value="GLUCANS BIOSYNTHESIS GLUCOSYLTRANSFERASE H"/>
    <property type="match status" value="1"/>
</dbReference>
<keyword evidence="10 12" id="KW-1133">Transmembrane helix</keyword>
<dbReference type="CDD" id="cd04191">
    <property type="entry name" value="Glucan_BSP_MdoH"/>
    <property type="match status" value="1"/>
</dbReference>
<evidence type="ECO:0000256" key="1">
    <source>
        <dbReference type="ARBA" id="ARBA00004429"/>
    </source>
</evidence>
<evidence type="ECO:0000256" key="6">
    <source>
        <dbReference type="ARBA" id="ARBA00022519"/>
    </source>
</evidence>
<evidence type="ECO:0000313" key="15">
    <source>
        <dbReference type="Proteomes" id="UP000324738"/>
    </source>
</evidence>
<proteinExistence type="inferred from homology"/>
<keyword evidence="7" id="KW-0328">Glycosyltransferase</keyword>
<name>A0A5B0DZ72_9HYPH</name>
<feature type="transmembrane region" description="Helical" evidence="12">
    <location>
        <begin position="398"/>
        <end position="422"/>
    </location>
</feature>
<evidence type="ECO:0000256" key="3">
    <source>
        <dbReference type="ARBA" id="ARBA00009337"/>
    </source>
</evidence>
<dbReference type="NCBIfam" id="NF003959">
    <property type="entry name" value="PRK05454.2-2"/>
    <property type="match status" value="1"/>
</dbReference>
<evidence type="ECO:0000256" key="8">
    <source>
        <dbReference type="ARBA" id="ARBA00022679"/>
    </source>
</evidence>
<organism evidence="14 15">
    <name type="scientific">Aureimonas fodinaquatilis</name>
    <dbReference type="NCBI Taxonomy" id="2565783"/>
    <lineage>
        <taxon>Bacteria</taxon>
        <taxon>Pseudomonadati</taxon>
        <taxon>Pseudomonadota</taxon>
        <taxon>Alphaproteobacteria</taxon>
        <taxon>Hyphomicrobiales</taxon>
        <taxon>Aurantimonadaceae</taxon>
        <taxon>Aureimonas</taxon>
    </lineage>
</organism>
<evidence type="ECO:0000256" key="12">
    <source>
        <dbReference type="SAM" id="Phobius"/>
    </source>
</evidence>
<dbReference type="InterPro" id="IPR029044">
    <property type="entry name" value="Nucleotide-diphossugar_trans"/>
</dbReference>
<evidence type="ECO:0000256" key="11">
    <source>
        <dbReference type="ARBA" id="ARBA00023136"/>
    </source>
</evidence>
<comment type="subcellular location">
    <subcellularLocation>
        <location evidence="1">Cell inner membrane</location>
        <topology evidence="1">Multi-pass membrane protein</topology>
    </subcellularLocation>
</comment>
<sequence length="647" mass="70859">MPAQAGSAATRCHAGNAREANHAFTLQRRLAFASARNSGKLTGLKTLVVIGRFVFALAAFVLAVLAGVLFATVITANGATWLHFVQIGLLIVCCVWLAWGFNTAVAGIFFSRAHKRRRAGVLPAVSRNRTAILMPVYNEDAGAVMARVAAMLEGLRRIRRLAGFDFFVLSDSTRADCVDEERRTVFEVAGALETGTHLYYRHREKNTNRKAGNVAEFVTQQGGAYEYMLVLDADSLMRPETMVEMVARMDDDQELALLQTQPLIINRSTIFGRALQFSAALYSPFFSRGIAALQGREGPFWGHNAIIRIRAFAQSCGLPHLPGVPPFGGHILSHDFVEAALLAREGWKVRVEPDLEGSFEEAPSNLIEYAKRDRRWCQGNLQHGLLIGAPRLSFWSRVAMICGIMAYAASPIWLMFLIVSMLDPILATAPNYFPTDSLFPVFPRPETGKALLLLLGIFTLLLLPKTLIAFRTALSHRAKRFGGGIAVLMGATCELILTSALAPIMMLFQSKAVAEILMARDSGWPSTDRDDEGLPLSTAFAASWWMVIAGAVLLSTTFIYATNLFLWMLPIGLPLVVSPFFISLTGNPALGRIAQRLSIFATPFEIAPEPVILASYAWRDRLARSASTLSSLRRDSQPGPTLTVAQG</sequence>
<protein>
    <recommendedName>
        <fullName evidence="4">Glucans biosynthesis glucosyltransferase H</fullName>
    </recommendedName>
</protein>
<dbReference type="NCBIfam" id="NF003962">
    <property type="entry name" value="PRK05454.2-5"/>
    <property type="match status" value="1"/>
</dbReference>
<dbReference type="InterPro" id="IPR050321">
    <property type="entry name" value="Glycosyltr_2/OpgH_subfam"/>
</dbReference>
<evidence type="ECO:0000256" key="7">
    <source>
        <dbReference type="ARBA" id="ARBA00022676"/>
    </source>
</evidence>
<evidence type="ECO:0000256" key="10">
    <source>
        <dbReference type="ARBA" id="ARBA00022989"/>
    </source>
</evidence>
<feature type="transmembrane region" description="Helical" evidence="12">
    <location>
        <begin position="450"/>
        <end position="470"/>
    </location>
</feature>
<dbReference type="Proteomes" id="UP000324738">
    <property type="component" value="Unassembled WGS sequence"/>
</dbReference>
<keyword evidence="15" id="KW-1185">Reference proteome</keyword>
<comment type="caution">
    <text evidence="14">The sequence shown here is derived from an EMBL/GenBank/DDBJ whole genome shotgun (WGS) entry which is preliminary data.</text>
</comment>
<keyword evidence="5" id="KW-1003">Cell membrane</keyword>
<dbReference type="OrthoDB" id="9806824at2"/>
<dbReference type="GO" id="GO:0005886">
    <property type="term" value="C:plasma membrane"/>
    <property type="evidence" value="ECO:0007669"/>
    <property type="project" value="UniProtKB-SubCell"/>
</dbReference>
<keyword evidence="6" id="KW-0997">Cell inner membrane</keyword>
<dbReference type="Gene3D" id="3.90.550.10">
    <property type="entry name" value="Spore Coat Polysaccharide Biosynthesis Protein SpsA, Chain A"/>
    <property type="match status" value="1"/>
</dbReference>
<evidence type="ECO:0000313" key="14">
    <source>
        <dbReference type="EMBL" id="KAA0971736.1"/>
    </source>
</evidence>
<dbReference type="SUPFAM" id="SSF53448">
    <property type="entry name" value="Nucleotide-diphospho-sugar transferases"/>
    <property type="match status" value="1"/>
</dbReference>
<dbReference type="NCBIfam" id="NF003958">
    <property type="entry name" value="PRK05454.2-1"/>
    <property type="match status" value="1"/>
</dbReference>
<feature type="domain" description="Glycosyltransferase 2-like" evidence="13">
    <location>
        <begin position="229"/>
        <end position="422"/>
    </location>
</feature>
<feature type="transmembrane region" description="Helical" evidence="12">
    <location>
        <begin position="87"/>
        <end position="110"/>
    </location>
</feature>